<feature type="region of interest" description="Disordered" evidence="1">
    <location>
        <begin position="49"/>
        <end position="80"/>
    </location>
</feature>
<accession>A0A2R5EYZ2</accession>
<evidence type="ECO:0000313" key="3">
    <source>
        <dbReference type="Proteomes" id="UP000245202"/>
    </source>
</evidence>
<protein>
    <submittedName>
        <fullName evidence="2">Uncharacterized protein</fullName>
    </submittedName>
</protein>
<dbReference type="EMBL" id="BDQX01000191">
    <property type="protein sequence ID" value="GBG09033.1"/>
    <property type="molecule type" value="Genomic_DNA"/>
</dbReference>
<sequence>MLQPEKIGLQLAEVSSPAADNHYFREAGVEARYEQMIVSAPIAAMLRSNRPSQGHSIQPNKSEVKANEQKSHCIGQHPHA</sequence>
<organism evidence="2 3">
    <name type="scientific">Paenibacillus agaridevorans</name>
    <dbReference type="NCBI Taxonomy" id="171404"/>
    <lineage>
        <taxon>Bacteria</taxon>
        <taxon>Bacillati</taxon>
        <taxon>Bacillota</taxon>
        <taxon>Bacilli</taxon>
        <taxon>Bacillales</taxon>
        <taxon>Paenibacillaceae</taxon>
        <taxon>Paenibacillus</taxon>
    </lineage>
</organism>
<evidence type="ECO:0000256" key="1">
    <source>
        <dbReference type="SAM" id="MobiDB-lite"/>
    </source>
</evidence>
<name>A0A2R5EYZ2_9BACL</name>
<reference evidence="2 3" key="1">
    <citation type="submission" date="2017-08" db="EMBL/GenBank/DDBJ databases">
        <title>Substantial Increase in Enzyme Production by Combined Drug-Resistance Mutations in Paenibacillus agaridevorans.</title>
        <authorList>
            <person name="Tanaka Y."/>
            <person name="Funane K."/>
            <person name="Hosaka T."/>
            <person name="Shiwa Y."/>
            <person name="Fujita N."/>
            <person name="Miyazaki T."/>
            <person name="Yoshikawa H."/>
            <person name="Murakami K."/>
            <person name="Kasahara K."/>
            <person name="Inaoka T."/>
            <person name="Hiraga Y."/>
            <person name="Ochi K."/>
        </authorList>
    </citation>
    <scope>NUCLEOTIDE SEQUENCE [LARGE SCALE GENOMIC DNA]</scope>
    <source>
        <strain evidence="2 3">T-3040</strain>
    </source>
</reference>
<keyword evidence="3" id="KW-1185">Reference proteome</keyword>
<dbReference type="Proteomes" id="UP000245202">
    <property type="component" value="Unassembled WGS sequence"/>
</dbReference>
<dbReference type="AlphaFoldDB" id="A0A2R5EYZ2"/>
<evidence type="ECO:0000313" key="2">
    <source>
        <dbReference type="EMBL" id="GBG09033.1"/>
    </source>
</evidence>
<feature type="compositionally biased region" description="Polar residues" evidence="1">
    <location>
        <begin position="49"/>
        <end position="61"/>
    </location>
</feature>
<comment type="caution">
    <text evidence="2">The sequence shown here is derived from an EMBL/GenBank/DDBJ whole genome shotgun (WGS) entry which is preliminary data.</text>
</comment>
<proteinExistence type="predicted"/>
<gene>
    <name evidence="2" type="ORF">PAT3040_03655</name>
</gene>
<feature type="compositionally biased region" description="Basic and acidic residues" evidence="1">
    <location>
        <begin position="62"/>
        <end position="71"/>
    </location>
</feature>